<name>A0A1Q9E8W2_SYMMI</name>
<dbReference type="PANTHER" id="PTHR34203">
    <property type="entry name" value="METHYLTRANSFERASE, FKBM FAMILY PROTEIN"/>
    <property type="match status" value="1"/>
</dbReference>
<evidence type="ECO:0000313" key="2">
    <source>
        <dbReference type="Proteomes" id="UP000186817"/>
    </source>
</evidence>
<gene>
    <name evidence="1" type="ORF">AK812_SmicGene13160</name>
</gene>
<dbReference type="Gene3D" id="3.40.50.150">
    <property type="entry name" value="Vaccinia Virus protein VP39"/>
    <property type="match status" value="1"/>
</dbReference>
<dbReference type="NCBIfam" id="TIGR01444">
    <property type="entry name" value="fkbM_fam"/>
    <property type="match status" value="1"/>
</dbReference>
<proteinExistence type="predicted"/>
<dbReference type="EMBL" id="LSRX01000225">
    <property type="protein sequence ID" value="OLQ03856.1"/>
    <property type="molecule type" value="Genomic_DNA"/>
</dbReference>
<dbReference type="InterPro" id="IPR006342">
    <property type="entry name" value="FkbM_mtfrase"/>
</dbReference>
<sequence length="373" mass="42092">MVHAVSYAIRSGWSSSSRHPGFLLSLVVATSGPVLGRLSIDEGHLVITTPVAKLQDGDQPLLDIPLRANILIDVGTHRESTFLPRLRSDPAAWVIAFEPDYLHWAHHLVNHAHPRMILINAAVGNSSRGWSTLYRWAYSGEEWRFNSGGKTQLGSLLQADPNRQLTAHETMQVAVVSLKDILAVLPDRVQILKTDVQGADLEVVKSAGTELKRVDRIVIEIPNDTPRPVYSGQHTRKETEDYLAHLGFRHERCWAISGAEHDCAFARSEAWIDLPSEAECFPSNRTLRLFDLWQGIVDYTCSTNQYPCERDPRPQVKMRWIEYFCCGKLLSKYICFGRRRRPSYETCCLAPYLTTIGYPNPEIIAGVIAPFLY</sequence>
<accession>A0A1Q9E8W2</accession>
<keyword evidence="2" id="KW-1185">Reference proteome</keyword>
<dbReference type="InterPro" id="IPR029063">
    <property type="entry name" value="SAM-dependent_MTases_sf"/>
</dbReference>
<dbReference type="Proteomes" id="UP000186817">
    <property type="component" value="Unassembled WGS sequence"/>
</dbReference>
<dbReference type="Pfam" id="PF05050">
    <property type="entry name" value="Methyltransf_21"/>
    <property type="match status" value="1"/>
</dbReference>
<reference evidence="1 2" key="1">
    <citation type="submission" date="2016-02" db="EMBL/GenBank/DDBJ databases">
        <title>Genome analysis of coral dinoflagellate symbionts highlights evolutionary adaptations to a symbiotic lifestyle.</title>
        <authorList>
            <person name="Aranda M."/>
            <person name="Li Y."/>
            <person name="Liew Y.J."/>
            <person name="Baumgarten S."/>
            <person name="Simakov O."/>
            <person name="Wilson M."/>
            <person name="Piel J."/>
            <person name="Ashoor H."/>
            <person name="Bougouffa S."/>
            <person name="Bajic V.B."/>
            <person name="Ryu T."/>
            <person name="Ravasi T."/>
            <person name="Bayer T."/>
            <person name="Micklem G."/>
            <person name="Kim H."/>
            <person name="Bhak J."/>
            <person name="Lajeunesse T.C."/>
            <person name="Voolstra C.R."/>
        </authorList>
    </citation>
    <scope>NUCLEOTIDE SEQUENCE [LARGE SCALE GENOMIC DNA]</scope>
    <source>
        <strain evidence="1 2">CCMP2467</strain>
    </source>
</reference>
<dbReference type="InterPro" id="IPR052514">
    <property type="entry name" value="SAM-dependent_MTase"/>
</dbReference>
<dbReference type="AlphaFoldDB" id="A0A1Q9E8W2"/>
<dbReference type="PANTHER" id="PTHR34203:SF15">
    <property type="entry name" value="SLL1173 PROTEIN"/>
    <property type="match status" value="1"/>
</dbReference>
<organism evidence="1 2">
    <name type="scientific">Symbiodinium microadriaticum</name>
    <name type="common">Dinoflagellate</name>
    <name type="synonym">Zooxanthella microadriatica</name>
    <dbReference type="NCBI Taxonomy" id="2951"/>
    <lineage>
        <taxon>Eukaryota</taxon>
        <taxon>Sar</taxon>
        <taxon>Alveolata</taxon>
        <taxon>Dinophyceae</taxon>
        <taxon>Suessiales</taxon>
        <taxon>Symbiodiniaceae</taxon>
        <taxon>Symbiodinium</taxon>
    </lineage>
</organism>
<dbReference type="OrthoDB" id="406297at2759"/>
<dbReference type="SUPFAM" id="SSF53335">
    <property type="entry name" value="S-adenosyl-L-methionine-dependent methyltransferases"/>
    <property type="match status" value="1"/>
</dbReference>
<comment type="caution">
    <text evidence="1">The sequence shown here is derived from an EMBL/GenBank/DDBJ whole genome shotgun (WGS) entry which is preliminary data.</text>
</comment>
<evidence type="ECO:0000313" key="1">
    <source>
        <dbReference type="EMBL" id="OLQ03856.1"/>
    </source>
</evidence>
<protein>
    <submittedName>
        <fullName evidence="1">Uncharacterized protein</fullName>
    </submittedName>
</protein>